<organism evidence="1 2">
    <name type="scientific">Sphaeroforma arctica JP610</name>
    <dbReference type="NCBI Taxonomy" id="667725"/>
    <lineage>
        <taxon>Eukaryota</taxon>
        <taxon>Ichthyosporea</taxon>
        <taxon>Ichthyophonida</taxon>
        <taxon>Sphaeroforma</taxon>
    </lineage>
</organism>
<evidence type="ECO:0000313" key="1">
    <source>
        <dbReference type="EMBL" id="KNC81531.1"/>
    </source>
</evidence>
<gene>
    <name evidence="1" type="ORF">SARC_06158</name>
</gene>
<protein>
    <submittedName>
        <fullName evidence="1">Uncharacterized protein</fullName>
    </submittedName>
</protein>
<dbReference type="RefSeq" id="XP_014155433.1">
    <property type="nucleotide sequence ID" value="XM_014299958.1"/>
</dbReference>
<name>A0A0L0FY91_9EUKA</name>
<proteinExistence type="predicted"/>
<keyword evidence="2" id="KW-1185">Reference proteome</keyword>
<reference evidence="1 2" key="1">
    <citation type="submission" date="2011-02" db="EMBL/GenBank/DDBJ databases">
        <title>The Genome Sequence of Sphaeroforma arctica JP610.</title>
        <authorList>
            <consortium name="The Broad Institute Genome Sequencing Platform"/>
            <person name="Russ C."/>
            <person name="Cuomo C."/>
            <person name="Young S.K."/>
            <person name="Zeng Q."/>
            <person name="Gargeya S."/>
            <person name="Alvarado L."/>
            <person name="Berlin A."/>
            <person name="Chapman S.B."/>
            <person name="Chen Z."/>
            <person name="Freedman E."/>
            <person name="Gellesch M."/>
            <person name="Goldberg J."/>
            <person name="Griggs A."/>
            <person name="Gujja S."/>
            <person name="Heilman E."/>
            <person name="Heiman D."/>
            <person name="Howarth C."/>
            <person name="Mehta T."/>
            <person name="Neiman D."/>
            <person name="Pearson M."/>
            <person name="Roberts A."/>
            <person name="Saif S."/>
            <person name="Shea T."/>
            <person name="Shenoy N."/>
            <person name="Sisk P."/>
            <person name="Stolte C."/>
            <person name="Sykes S."/>
            <person name="White J."/>
            <person name="Yandava C."/>
            <person name="Burger G."/>
            <person name="Gray M.W."/>
            <person name="Holland P.W.H."/>
            <person name="King N."/>
            <person name="Lang F.B.F."/>
            <person name="Roger A.J."/>
            <person name="Ruiz-Trillo I."/>
            <person name="Haas B."/>
            <person name="Nusbaum C."/>
            <person name="Birren B."/>
        </authorList>
    </citation>
    <scope>NUCLEOTIDE SEQUENCE [LARGE SCALE GENOMIC DNA]</scope>
    <source>
        <strain evidence="1 2">JP610</strain>
    </source>
</reference>
<accession>A0A0L0FY91</accession>
<dbReference type="GeneID" id="25906662"/>
<dbReference type="AlphaFoldDB" id="A0A0L0FY91"/>
<evidence type="ECO:0000313" key="2">
    <source>
        <dbReference type="Proteomes" id="UP000054560"/>
    </source>
</evidence>
<dbReference type="Proteomes" id="UP000054560">
    <property type="component" value="Unassembled WGS sequence"/>
</dbReference>
<sequence>MADSDGGGAIQTTFASVSKRNAGNHDDEADIPLVAEFIDEGAIKGTDLKLWKSGM</sequence>
<dbReference type="EMBL" id="KQ242024">
    <property type="protein sequence ID" value="KNC81531.1"/>
    <property type="molecule type" value="Genomic_DNA"/>
</dbReference>